<accession>A0AAU7VBH6</accession>
<comment type="similarity">
    <text evidence="7">Belongs to the binding-protein-dependent transport system permease family.</text>
</comment>
<evidence type="ECO:0000259" key="8">
    <source>
        <dbReference type="PROSITE" id="PS50928"/>
    </source>
</evidence>
<evidence type="ECO:0000256" key="5">
    <source>
        <dbReference type="ARBA" id="ARBA00022989"/>
    </source>
</evidence>
<comment type="subcellular location">
    <subcellularLocation>
        <location evidence="1 7">Cell membrane</location>
        <topology evidence="1 7">Multi-pass membrane protein</topology>
    </subcellularLocation>
</comment>
<evidence type="ECO:0000256" key="1">
    <source>
        <dbReference type="ARBA" id="ARBA00004651"/>
    </source>
</evidence>
<keyword evidence="2 7" id="KW-0813">Transport</keyword>
<feature type="transmembrane region" description="Helical" evidence="7">
    <location>
        <begin position="12"/>
        <end position="33"/>
    </location>
</feature>
<dbReference type="GO" id="GO:0005886">
    <property type="term" value="C:plasma membrane"/>
    <property type="evidence" value="ECO:0007669"/>
    <property type="project" value="UniProtKB-SubCell"/>
</dbReference>
<dbReference type="PROSITE" id="PS50928">
    <property type="entry name" value="ABC_TM1"/>
    <property type="match status" value="1"/>
</dbReference>
<dbReference type="Gene3D" id="1.10.3720.10">
    <property type="entry name" value="MetI-like"/>
    <property type="match status" value="1"/>
</dbReference>
<keyword evidence="4 7" id="KW-0812">Transmembrane</keyword>
<evidence type="ECO:0000256" key="2">
    <source>
        <dbReference type="ARBA" id="ARBA00022448"/>
    </source>
</evidence>
<sequence length="328" mass="34892">MSANLWYLAKKVAGLLVSLFLASLVIFLLLRLLPGDSSGTLLGVGTTQEQLEQLRSELGTDQPLLVQYGQWLHDLFTGQSASFISKKPFSELIGHRLAVTVPLSVGAFILAVLVSVPLGVLAATRRRSPAGVAISGLSQLGLAVPSFWIGVILVWIFALRLGWFPAGNFPRHGWADPVAALTALALPMITIAIAMSATMVRYIRSSVIDVLDTDYLRTARSLGYSRAGALARHGLRNAAVPVVAILGIELGTSLLGAVVIENVFALPGLGQLLLTSVTARDLPTVQNLVMLLTAVVLIINTAVDLLQRGIDPRLQLGSSRARRKAGAK</sequence>
<keyword evidence="6 7" id="KW-0472">Membrane</keyword>
<dbReference type="InterPro" id="IPR000515">
    <property type="entry name" value="MetI-like"/>
</dbReference>
<dbReference type="Pfam" id="PF19300">
    <property type="entry name" value="BPD_transp_1_N"/>
    <property type="match status" value="1"/>
</dbReference>
<protein>
    <submittedName>
        <fullName evidence="9">ABC transporter permease</fullName>
    </submittedName>
</protein>
<dbReference type="KEGG" id="sapp:SAC06_04495"/>
<gene>
    <name evidence="9" type="ORF">SAC06_04495</name>
</gene>
<dbReference type="Pfam" id="PF00528">
    <property type="entry name" value="BPD_transp_1"/>
    <property type="match status" value="1"/>
</dbReference>
<keyword evidence="5 7" id="KW-1133">Transmembrane helix</keyword>
<feature type="transmembrane region" description="Helical" evidence="7">
    <location>
        <begin position="178"/>
        <end position="200"/>
    </location>
</feature>
<feature type="transmembrane region" description="Helical" evidence="7">
    <location>
        <begin position="285"/>
        <end position="306"/>
    </location>
</feature>
<evidence type="ECO:0000256" key="7">
    <source>
        <dbReference type="RuleBase" id="RU363032"/>
    </source>
</evidence>
<evidence type="ECO:0000256" key="6">
    <source>
        <dbReference type="ARBA" id="ARBA00023136"/>
    </source>
</evidence>
<feature type="transmembrane region" description="Helical" evidence="7">
    <location>
        <begin position="132"/>
        <end position="158"/>
    </location>
</feature>
<dbReference type="PANTHER" id="PTHR43163:SF6">
    <property type="entry name" value="DIPEPTIDE TRANSPORT SYSTEM PERMEASE PROTEIN DPPB-RELATED"/>
    <property type="match status" value="1"/>
</dbReference>
<dbReference type="InterPro" id="IPR035906">
    <property type="entry name" value="MetI-like_sf"/>
</dbReference>
<dbReference type="CDD" id="cd06261">
    <property type="entry name" value="TM_PBP2"/>
    <property type="match status" value="1"/>
</dbReference>
<feature type="transmembrane region" description="Helical" evidence="7">
    <location>
        <begin position="242"/>
        <end position="265"/>
    </location>
</feature>
<name>A0AAU7VBH6_9ACTO</name>
<keyword evidence="3" id="KW-1003">Cell membrane</keyword>
<dbReference type="AlphaFoldDB" id="A0AAU7VBH6"/>
<dbReference type="SUPFAM" id="SSF161098">
    <property type="entry name" value="MetI-like"/>
    <property type="match status" value="1"/>
</dbReference>
<evidence type="ECO:0000256" key="3">
    <source>
        <dbReference type="ARBA" id="ARBA00022475"/>
    </source>
</evidence>
<evidence type="ECO:0000256" key="4">
    <source>
        <dbReference type="ARBA" id="ARBA00022692"/>
    </source>
</evidence>
<proteinExistence type="inferred from homology"/>
<dbReference type="InterPro" id="IPR045621">
    <property type="entry name" value="BPD_transp_1_N"/>
</dbReference>
<dbReference type="PANTHER" id="PTHR43163">
    <property type="entry name" value="DIPEPTIDE TRANSPORT SYSTEM PERMEASE PROTEIN DPPB-RELATED"/>
    <property type="match status" value="1"/>
</dbReference>
<feature type="domain" description="ABC transmembrane type-1" evidence="8">
    <location>
        <begin position="97"/>
        <end position="307"/>
    </location>
</feature>
<feature type="transmembrane region" description="Helical" evidence="7">
    <location>
        <begin position="97"/>
        <end position="120"/>
    </location>
</feature>
<organism evidence="9">
    <name type="scientific">Scrofimicrobium appendicitidis</name>
    <dbReference type="NCBI Taxonomy" id="3079930"/>
    <lineage>
        <taxon>Bacteria</taxon>
        <taxon>Bacillati</taxon>
        <taxon>Actinomycetota</taxon>
        <taxon>Actinomycetes</taxon>
        <taxon>Actinomycetales</taxon>
        <taxon>Actinomycetaceae</taxon>
        <taxon>Scrofimicrobium</taxon>
    </lineage>
</organism>
<dbReference type="EMBL" id="CP138335">
    <property type="protein sequence ID" value="XBW08821.1"/>
    <property type="molecule type" value="Genomic_DNA"/>
</dbReference>
<evidence type="ECO:0000313" key="9">
    <source>
        <dbReference type="EMBL" id="XBW08821.1"/>
    </source>
</evidence>
<dbReference type="RefSeq" id="WP_350259021.1">
    <property type="nucleotide sequence ID" value="NZ_CP138335.1"/>
</dbReference>
<reference evidence="9" key="1">
    <citation type="submission" date="2023-11" db="EMBL/GenBank/DDBJ databases">
        <title>Scrofimicrobium hongkongense sp. nov., isolated from a patient with peritonitis.</title>
        <authorList>
            <person name="Lao H.Y."/>
            <person name="Wong A.Y.P."/>
            <person name="Ng T.L."/>
            <person name="Wong R.Y.L."/>
            <person name="Yau M.C.Y."/>
            <person name="Lam J.Y.W."/>
            <person name="Siu G.K.H."/>
        </authorList>
    </citation>
    <scope>NUCLEOTIDE SEQUENCE</scope>
    <source>
        <strain evidence="9">R131</strain>
    </source>
</reference>
<dbReference type="GO" id="GO:0071916">
    <property type="term" value="F:dipeptide transmembrane transporter activity"/>
    <property type="evidence" value="ECO:0007669"/>
    <property type="project" value="TreeGrafter"/>
</dbReference>